<name>A0A1M6NXT7_9BACT</name>
<dbReference type="STRING" id="1121393.SAMN02745216_02697"/>
<dbReference type="AlphaFoldDB" id="A0A1M6NXT7"/>
<dbReference type="OrthoDB" id="9929887at2"/>
<feature type="transmembrane region" description="Helical" evidence="1">
    <location>
        <begin position="113"/>
        <end position="131"/>
    </location>
</feature>
<evidence type="ECO:0000313" key="2">
    <source>
        <dbReference type="EMBL" id="SHK00535.1"/>
    </source>
</evidence>
<keyword evidence="1" id="KW-0812">Transmembrane</keyword>
<dbReference type="RefSeq" id="WP_073476627.1">
    <property type="nucleotide sequence ID" value="NZ_FQZU01000016.1"/>
</dbReference>
<reference evidence="3" key="1">
    <citation type="submission" date="2016-11" db="EMBL/GenBank/DDBJ databases">
        <authorList>
            <person name="Varghese N."/>
            <person name="Submissions S."/>
        </authorList>
    </citation>
    <scope>NUCLEOTIDE SEQUENCE [LARGE SCALE GENOMIC DNA]</scope>
    <source>
        <strain evidence="3">DSM 16219</strain>
    </source>
</reference>
<gene>
    <name evidence="2" type="ORF">SAMN02745216_02697</name>
</gene>
<keyword evidence="3" id="KW-1185">Reference proteome</keyword>
<evidence type="ECO:0000313" key="3">
    <source>
        <dbReference type="Proteomes" id="UP000183994"/>
    </source>
</evidence>
<proteinExistence type="predicted"/>
<feature type="transmembrane region" description="Helical" evidence="1">
    <location>
        <begin position="81"/>
        <end position="101"/>
    </location>
</feature>
<feature type="transmembrane region" description="Helical" evidence="1">
    <location>
        <begin position="137"/>
        <end position="157"/>
    </location>
</feature>
<sequence>MKPKDETIKQWIKDLKQEDPPEDLTRHVMDQITAGPVNSPPLTLAWVFFVTGFFFFCLFAVLAAGVRYWALQGVGLEGLNLARNASFMVSLFMGAAGCGLVRGGRIGIRTAYAVGLITGSGCILSSVGLSLKLADLSAALAVLGYGACGAAIALILLKELRRNEYHGYQ</sequence>
<protein>
    <submittedName>
        <fullName evidence="2">Uncharacterized protein</fullName>
    </submittedName>
</protein>
<keyword evidence="1" id="KW-0472">Membrane</keyword>
<organism evidence="2 3">
    <name type="scientific">Desulfatibacillum alkenivorans DSM 16219</name>
    <dbReference type="NCBI Taxonomy" id="1121393"/>
    <lineage>
        <taxon>Bacteria</taxon>
        <taxon>Pseudomonadati</taxon>
        <taxon>Thermodesulfobacteriota</taxon>
        <taxon>Desulfobacteria</taxon>
        <taxon>Desulfobacterales</taxon>
        <taxon>Desulfatibacillaceae</taxon>
        <taxon>Desulfatibacillum</taxon>
    </lineage>
</organism>
<dbReference type="EMBL" id="FQZU01000016">
    <property type="protein sequence ID" value="SHK00535.1"/>
    <property type="molecule type" value="Genomic_DNA"/>
</dbReference>
<feature type="transmembrane region" description="Helical" evidence="1">
    <location>
        <begin position="44"/>
        <end position="69"/>
    </location>
</feature>
<keyword evidence="1" id="KW-1133">Transmembrane helix</keyword>
<evidence type="ECO:0000256" key="1">
    <source>
        <dbReference type="SAM" id="Phobius"/>
    </source>
</evidence>
<dbReference type="Proteomes" id="UP000183994">
    <property type="component" value="Unassembled WGS sequence"/>
</dbReference>
<accession>A0A1M6NXT7</accession>